<dbReference type="AlphaFoldDB" id="A0A285KLY4"/>
<evidence type="ECO:0000313" key="2">
    <source>
        <dbReference type="EMBL" id="SNY72887.1"/>
    </source>
</evidence>
<organism evidence="2 3">
    <name type="scientific">Paractinoplanes atraurantiacus</name>
    <dbReference type="NCBI Taxonomy" id="1036182"/>
    <lineage>
        <taxon>Bacteria</taxon>
        <taxon>Bacillati</taxon>
        <taxon>Actinomycetota</taxon>
        <taxon>Actinomycetes</taxon>
        <taxon>Micromonosporales</taxon>
        <taxon>Micromonosporaceae</taxon>
        <taxon>Paractinoplanes</taxon>
    </lineage>
</organism>
<dbReference type="EMBL" id="OBDY01000044">
    <property type="protein sequence ID" value="SNY72887.1"/>
    <property type="molecule type" value="Genomic_DNA"/>
</dbReference>
<dbReference type="Proteomes" id="UP000219612">
    <property type="component" value="Unassembled WGS sequence"/>
</dbReference>
<feature type="region of interest" description="Disordered" evidence="1">
    <location>
        <begin position="1"/>
        <end position="43"/>
    </location>
</feature>
<dbReference type="RefSeq" id="WP_143235485.1">
    <property type="nucleotide sequence ID" value="NZ_OBDY01000044.1"/>
</dbReference>
<accession>A0A285KLY4</accession>
<evidence type="ECO:0000256" key="1">
    <source>
        <dbReference type="SAM" id="MobiDB-lite"/>
    </source>
</evidence>
<gene>
    <name evidence="2" type="ORF">SAMN05421748_14443</name>
</gene>
<evidence type="ECO:0000313" key="3">
    <source>
        <dbReference type="Proteomes" id="UP000219612"/>
    </source>
</evidence>
<protein>
    <submittedName>
        <fullName evidence="2">Uncharacterized protein</fullName>
    </submittedName>
</protein>
<proteinExistence type="predicted"/>
<name>A0A285KLY4_9ACTN</name>
<sequence length="108" mass="11513">MTDLATPVEADDADTATSPPTPPTTRPDPPIGQGGPNQLTRTTVNLTPRAVAALNRMAGNSRTGGPTKTELINRGVQVLEIIEGLLERNNGRLTIKHEDGTEETIYIL</sequence>
<keyword evidence="3" id="KW-1185">Reference proteome</keyword>
<reference evidence="2 3" key="1">
    <citation type="submission" date="2017-09" db="EMBL/GenBank/DDBJ databases">
        <authorList>
            <person name="Ehlers B."/>
            <person name="Leendertz F.H."/>
        </authorList>
    </citation>
    <scope>NUCLEOTIDE SEQUENCE [LARGE SCALE GENOMIC DNA]</scope>
    <source>
        <strain evidence="2 3">CGMCC 4.6857</strain>
    </source>
</reference>
<dbReference type="OrthoDB" id="3394683at2"/>
<feature type="compositionally biased region" description="Pro residues" evidence="1">
    <location>
        <begin position="19"/>
        <end position="30"/>
    </location>
</feature>